<sequence length="434" mass="46057">MTGPAAVPAVDLDELARLAELHEYGLLDQPADAELAAVLRVAAAVAGVPTATINLLDADRQCQLTTVGFPPADSPRSESMCAISLAQGGFVLAPDARHHPLFAGNPWVDGRVADVRFYAAAPLVTPRGRALGTLCVFDDVPRTLTAAQMDRLTDLAAVVLALFERRRQARIQGQLAAELDQTVGDLRRSNQELEAFASVAGHDLKAPLAVLGGYLEELEADYQAELDDTAVGWLLTMRGAVVRMQELIDSLLRYARAGSQRLQARPTPLAELVAQVVTDLGRAIRDTGATVAAGDDLPTLRVDPVAVRQLLQNLVANAVKFARPGVAPRVVVDARPTGDLWEVTVADNGTGVPAEARERVFDMFLRLDTSRPGHGIGLATCARIAHRHGGRIWLTETPGGGTTVHLTLPGAPPPPRSRPGAGRIPGIGDDLGVR</sequence>
<dbReference type="SUPFAM" id="SSF47384">
    <property type="entry name" value="Homodimeric domain of signal transducing histidine kinase"/>
    <property type="match status" value="1"/>
</dbReference>
<keyword evidence="6" id="KW-0418">Kinase</keyword>
<dbReference type="SMART" id="SM00388">
    <property type="entry name" value="HisKA"/>
    <property type="match status" value="1"/>
</dbReference>
<feature type="region of interest" description="Disordered" evidence="9">
    <location>
        <begin position="409"/>
        <end position="434"/>
    </location>
</feature>
<dbReference type="InterPro" id="IPR029016">
    <property type="entry name" value="GAF-like_dom_sf"/>
</dbReference>
<dbReference type="SMART" id="SM00387">
    <property type="entry name" value="HATPase_c"/>
    <property type="match status" value="1"/>
</dbReference>
<dbReference type="InterPro" id="IPR003594">
    <property type="entry name" value="HATPase_dom"/>
</dbReference>
<dbReference type="AlphaFoldDB" id="A0A8J3BNR7"/>
<dbReference type="InterPro" id="IPR036097">
    <property type="entry name" value="HisK_dim/P_sf"/>
</dbReference>
<accession>A0A8J3BNR7</accession>
<evidence type="ECO:0000313" key="12">
    <source>
        <dbReference type="Proteomes" id="UP000662200"/>
    </source>
</evidence>
<dbReference type="GO" id="GO:0005886">
    <property type="term" value="C:plasma membrane"/>
    <property type="evidence" value="ECO:0007669"/>
    <property type="project" value="UniProtKB-SubCell"/>
</dbReference>
<evidence type="ECO:0000256" key="1">
    <source>
        <dbReference type="ARBA" id="ARBA00000085"/>
    </source>
</evidence>
<dbReference type="PANTHER" id="PTHR42878:SF15">
    <property type="entry name" value="BACTERIOPHYTOCHROME"/>
    <property type="match status" value="1"/>
</dbReference>
<dbReference type="Gene3D" id="1.10.287.130">
    <property type="match status" value="1"/>
</dbReference>
<dbReference type="CDD" id="cd00082">
    <property type="entry name" value="HisKA"/>
    <property type="match status" value="1"/>
</dbReference>
<evidence type="ECO:0000259" key="10">
    <source>
        <dbReference type="PROSITE" id="PS50109"/>
    </source>
</evidence>
<dbReference type="PRINTS" id="PR00344">
    <property type="entry name" value="BCTRLSENSOR"/>
</dbReference>
<name>A0A8J3BNR7_9ACTN</name>
<dbReference type="GO" id="GO:0007234">
    <property type="term" value="P:osmosensory signaling via phosphorelay pathway"/>
    <property type="evidence" value="ECO:0007669"/>
    <property type="project" value="TreeGrafter"/>
</dbReference>
<evidence type="ECO:0000256" key="6">
    <source>
        <dbReference type="ARBA" id="ARBA00022777"/>
    </source>
</evidence>
<dbReference type="Pfam" id="PF00512">
    <property type="entry name" value="HisKA"/>
    <property type="match status" value="1"/>
</dbReference>
<dbReference type="Proteomes" id="UP000662200">
    <property type="component" value="Unassembled WGS sequence"/>
</dbReference>
<feature type="domain" description="Histidine kinase" evidence="10">
    <location>
        <begin position="199"/>
        <end position="412"/>
    </location>
</feature>
<evidence type="ECO:0000256" key="4">
    <source>
        <dbReference type="ARBA" id="ARBA00022553"/>
    </source>
</evidence>
<dbReference type="EC" id="2.7.13.3" evidence="3"/>
<comment type="catalytic activity">
    <reaction evidence="1">
        <text>ATP + protein L-histidine = ADP + protein N-phospho-L-histidine.</text>
        <dbReference type="EC" id="2.7.13.3"/>
    </reaction>
</comment>
<dbReference type="SUPFAM" id="SSF55874">
    <property type="entry name" value="ATPase domain of HSP90 chaperone/DNA topoisomerase II/histidine kinase"/>
    <property type="match status" value="1"/>
</dbReference>
<evidence type="ECO:0000256" key="3">
    <source>
        <dbReference type="ARBA" id="ARBA00012438"/>
    </source>
</evidence>
<protein>
    <recommendedName>
        <fullName evidence="8">Sensor-like histidine kinase SenX3</fullName>
        <ecNumber evidence="3">2.7.13.3</ecNumber>
    </recommendedName>
</protein>
<keyword evidence="4" id="KW-0597">Phosphoprotein</keyword>
<reference evidence="11" key="2">
    <citation type="submission" date="2020-09" db="EMBL/GenBank/DDBJ databases">
        <authorList>
            <person name="Sun Q."/>
            <person name="Ohkuma M."/>
        </authorList>
    </citation>
    <scope>NUCLEOTIDE SEQUENCE</scope>
    <source>
        <strain evidence="11">JCM 3091</strain>
    </source>
</reference>
<dbReference type="InterPro" id="IPR004358">
    <property type="entry name" value="Sig_transdc_His_kin-like_C"/>
</dbReference>
<dbReference type="InterPro" id="IPR050351">
    <property type="entry name" value="BphY/WalK/GraS-like"/>
</dbReference>
<dbReference type="EMBL" id="BMQC01000009">
    <property type="protein sequence ID" value="GGK34604.1"/>
    <property type="molecule type" value="Genomic_DNA"/>
</dbReference>
<dbReference type="Pfam" id="PF02518">
    <property type="entry name" value="HATPase_c"/>
    <property type="match status" value="1"/>
</dbReference>
<dbReference type="InterPro" id="IPR036890">
    <property type="entry name" value="HATPase_C_sf"/>
</dbReference>
<evidence type="ECO:0000313" key="11">
    <source>
        <dbReference type="EMBL" id="GGK34604.1"/>
    </source>
</evidence>
<dbReference type="Gene3D" id="3.30.565.10">
    <property type="entry name" value="Histidine kinase-like ATPase, C-terminal domain"/>
    <property type="match status" value="1"/>
</dbReference>
<evidence type="ECO:0000256" key="9">
    <source>
        <dbReference type="SAM" id="MobiDB-lite"/>
    </source>
</evidence>
<evidence type="ECO:0000256" key="5">
    <source>
        <dbReference type="ARBA" id="ARBA00022679"/>
    </source>
</evidence>
<dbReference type="PROSITE" id="PS50109">
    <property type="entry name" value="HIS_KIN"/>
    <property type="match status" value="1"/>
</dbReference>
<gene>
    <name evidence="11" type="ORF">GCM10010124_29100</name>
</gene>
<proteinExistence type="predicted"/>
<dbReference type="RefSeq" id="WP_189114854.1">
    <property type="nucleotide sequence ID" value="NZ_BMQC01000009.1"/>
</dbReference>
<dbReference type="InterPro" id="IPR003661">
    <property type="entry name" value="HisK_dim/P_dom"/>
</dbReference>
<keyword evidence="7" id="KW-0902">Two-component regulatory system</keyword>
<dbReference type="PANTHER" id="PTHR42878">
    <property type="entry name" value="TWO-COMPONENT HISTIDINE KINASE"/>
    <property type="match status" value="1"/>
</dbReference>
<evidence type="ECO:0000256" key="7">
    <source>
        <dbReference type="ARBA" id="ARBA00023012"/>
    </source>
</evidence>
<keyword evidence="12" id="KW-1185">Reference proteome</keyword>
<dbReference type="InterPro" id="IPR005467">
    <property type="entry name" value="His_kinase_dom"/>
</dbReference>
<dbReference type="SUPFAM" id="SSF55781">
    <property type="entry name" value="GAF domain-like"/>
    <property type="match status" value="1"/>
</dbReference>
<comment type="caution">
    <text evidence="11">The sequence shown here is derived from an EMBL/GenBank/DDBJ whole genome shotgun (WGS) entry which is preliminary data.</text>
</comment>
<organism evidence="11 12">
    <name type="scientific">Pilimelia terevasa</name>
    <dbReference type="NCBI Taxonomy" id="53372"/>
    <lineage>
        <taxon>Bacteria</taxon>
        <taxon>Bacillati</taxon>
        <taxon>Actinomycetota</taxon>
        <taxon>Actinomycetes</taxon>
        <taxon>Micromonosporales</taxon>
        <taxon>Micromonosporaceae</taxon>
        <taxon>Pilimelia</taxon>
    </lineage>
</organism>
<dbReference type="Gene3D" id="3.30.450.40">
    <property type="match status" value="1"/>
</dbReference>
<keyword evidence="5" id="KW-0808">Transferase</keyword>
<dbReference type="GO" id="GO:0030295">
    <property type="term" value="F:protein kinase activator activity"/>
    <property type="evidence" value="ECO:0007669"/>
    <property type="project" value="TreeGrafter"/>
</dbReference>
<reference evidence="11" key="1">
    <citation type="journal article" date="2014" name="Int. J. Syst. Evol. Microbiol.">
        <title>Complete genome sequence of Corynebacterium casei LMG S-19264T (=DSM 44701T), isolated from a smear-ripened cheese.</title>
        <authorList>
            <consortium name="US DOE Joint Genome Institute (JGI-PGF)"/>
            <person name="Walter F."/>
            <person name="Albersmeier A."/>
            <person name="Kalinowski J."/>
            <person name="Ruckert C."/>
        </authorList>
    </citation>
    <scope>NUCLEOTIDE SEQUENCE</scope>
    <source>
        <strain evidence="11">JCM 3091</strain>
    </source>
</reference>
<dbReference type="GO" id="GO:0000156">
    <property type="term" value="F:phosphorelay response regulator activity"/>
    <property type="evidence" value="ECO:0007669"/>
    <property type="project" value="TreeGrafter"/>
</dbReference>
<dbReference type="GO" id="GO:0000155">
    <property type="term" value="F:phosphorelay sensor kinase activity"/>
    <property type="evidence" value="ECO:0007669"/>
    <property type="project" value="InterPro"/>
</dbReference>
<evidence type="ECO:0000256" key="2">
    <source>
        <dbReference type="ARBA" id="ARBA00004236"/>
    </source>
</evidence>
<feature type="compositionally biased region" description="Low complexity" evidence="9">
    <location>
        <begin position="418"/>
        <end position="428"/>
    </location>
</feature>
<evidence type="ECO:0000256" key="8">
    <source>
        <dbReference type="ARBA" id="ARBA00039401"/>
    </source>
</evidence>
<comment type="subcellular location">
    <subcellularLocation>
        <location evidence="2">Cell membrane</location>
    </subcellularLocation>
</comment>